<sequence length="75" mass="9100">MEQTFYQFLMTYRGKLQKDVNSELAEWAFRDHNFPKHSNSYDEISDYLEWNSPFPSAIVAFDSIWNEYEWKKAAH</sequence>
<keyword evidence="4" id="KW-1185">Reference proteome</keyword>
<dbReference type="Pfam" id="PF06855">
    <property type="entry name" value="YozE_SAM_like"/>
    <property type="match status" value="1"/>
</dbReference>
<evidence type="ECO:0000313" key="4">
    <source>
        <dbReference type="Proteomes" id="UP001275436"/>
    </source>
</evidence>
<gene>
    <name evidence="3" type="ORF">MACH08_21750</name>
</gene>
<dbReference type="SUPFAM" id="SSF140652">
    <property type="entry name" value="YozE-like"/>
    <property type="match status" value="1"/>
</dbReference>
<dbReference type="Gene3D" id="1.10.150.260">
    <property type="entry name" value="YozE SAM-like"/>
    <property type="match status" value="1"/>
</dbReference>
<dbReference type="InterPro" id="IPR010673">
    <property type="entry name" value="UPF0346"/>
</dbReference>
<evidence type="ECO:0000259" key="2">
    <source>
        <dbReference type="Pfam" id="PF06855"/>
    </source>
</evidence>
<comment type="similarity">
    <text evidence="1">Belongs to the UPF0346 family.</text>
</comment>
<dbReference type="NCBIfam" id="NF010193">
    <property type="entry name" value="PRK13672.1"/>
    <property type="match status" value="1"/>
</dbReference>
<protein>
    <recommendedName>
        <fullName evidence="1">UPF0346 protein MACH08_21750</fullName>
    </recommendedName>
</protein>
<dbReference type="InterPro" id="IPR023089">
    <property type="entry name" value="YozE_SAM-like"/>
</dbReference>
<dbReference type="Proteomes" id="UP001275436">
    <property type="component" value="Unassembled WGS sequence"/>
</dbReference>
<dbReference type="EMBL" id="BSKO01000001">
    <property type="protein sequence ID" value="GLO66391.1"/>
    <property type="molecule type" value="Genomic_DNA"/>
</dbReference>
<evidence type="ECO:0000313" key="3">
    <source>
        <dbReference type="EMBL" id="GLO66391.1"/>
    </source>
</evidence>
<dbReference type="PIRSF" id="PIRSF037262">
    <property type="entry name" value="UCP037262"/>
    <property type="match status" value="1"/>
</dbReference>
<evidence type="ECO:0000256" key="1">
    <source>
        <dbReference type="HAMAP-Rule" id="MF_01538"/>
    </source>
</evidence>
<dbReference type="HAMAP" id="MF_01538">
    <property type="entry name" value="UPF0346"/>
    <property type="match status" value="1"/>
</dbReference>
<dbReference type="RefSeq" id="WP_017796854.1">
    <property type="nucleotide sequence ID" value="NZ_BSKO01000001.1"/>
</dbReference>
<feature type="domain" description="YozE SAM-like" evidence="2">
    <location>
        <begin position="4"/>
        <end position="69"/>
    </location>
</feature>
<proteinExistence type="inferred from homology"/>
<organism evidence="3 4">
    <name type="scientific">Oceanobacillus kimchii</name>
    <dbReference type="NCBI Taxonomy" id="746691"/>
    <lineage>
        <taxon>Bacteria</taxon>
        <taxon>Bacillati</taxon>
        <taxon>Bacillota</taxon>
        <taxon>Bacilli</taxon>
        <taxon>Bacillales</taxon>
        <taxon>Bacillaceae</taxon>
        <taxon>Oceanobacillus</taxon>
    </lineage>
</organism>
<dbReference type="InterPro" id="IPR036806">
    <property type="entry name" value="YozE_SAM-like_sf"/>
</dbReference>
<reference evidence="3 4" key="1">
    <citation type="submission" date="2023-02" db="EMBL/GenBank/DDBJ databases">
        <title>Oceanobacillus kimchii IFOP_LL358 isolated form Alexandrium catenella lab strain.</title>
        <authorList>
            <person name="Gajardo G."/>
            <person name="Ueki S."/>
            <person name="Maruyama F."/>
        </authorList>
    </citation>
    <scope>NUCLEOTIDE SEQUENCE [LARGE SCALE GENOMIC DNA]</scope>
    <source>
        <strain evidence="3 4">IFOP_LL358</strain>
    </source>
</reference>
<accession>A0ABQ5TJB9</accession>
<name>A0ABQ5TJB9_9BACI</name>
<comment type="caution">
    <text evidence="3">The sequence shown here is derived from an EMBL/GenBank/DDBJ whole genome shotgun (WGS) entry which is preliminary data.</text>
</comment>